<evidence type="ECO:0000313" key="2">
    <source>
        <dbReference type="EMBL" id="MEQ2430970.1"/>
    </source>
</evidence>
<dbReference type="Gene3D" id="3.40.50.11440">
    <property type="match status" value="1"/>
</dbReference>
<organism evidence="2 3">
    <name type="scientific">Blautia caccae</name>
    <dbReference type="NCBI Taxonomy" id="3133175"/>
    <lineage>
        <taxon>Bacteria</taxon>
        <taxon>Bacillati</taxon>
        <taxon>Bacillota</taxon>
        <taxon>Clostridia</taxon>
        <taxon>Lachnospirales</taxon>
        <taxon>Lachnospiraceae</taxon>
        <taxon>Blautia</taxon>
    </lineage>
</organism>
<keyword evidence="3" id="KW-1185">Reference proteome</keyword>
<feature type="domain" description="LarA-like N-terminal" evidence="1">
    <location>
        <begin position="35"/>
        <end position="195"/>
    </location>
</feature>
<evidence type="ECO:0000313" key="3">
    <source>
        <dbReference type="Proteomes" id="UP001457898"/>
    </source>
</evidence>
<dbReference type="RefSeq" id="WP_243128817.1">
    <property type="nucleotide sequence ID" value="NZ_JBBMFP010000006.1"/>
</dbReference>
<name>A0ABV1DKR9_9FIRM</name>
<protein>
    <submittedName>
        <fullName evidence="2">Lactate racemase domain-containing protein</fullName>
    </submittedName>
</protein>
<gene>
    <name evidence="2" type="ORF">WMO65_08150</name>
</gene>
<comment type="caution">
    <text evidence="2">The sequence shown here is derived from an EMBL/GenBank/DDBJ whole genome shotgun (WGS) entry which is preliminary data.</text>
</comment>
<evidence type="ECO:0000259" key="1">
    <source>
        <dbReference type="Pfam" id="PF09861"/>
    </source>
</evidence>
<sequence length="418" mass="46291">MKARLEMPLLLPEDYDIKIPPLYKVRQVFGRDTLPDIKAAVQKEFQREEIRDKIKPGMRAAVAVGSRGIRNLPLIIKTILEELKILGAKPYIVSAMGSHGGGTEEGQRKVLYGYGITEEAMQVPIITTTEVVCLGEISGGRKVYFDKSALEADVIIPVNRVKLHTDFVSDIQSGLCKMLVIGLGNHRGCTEIHEADFSIFGEVIKEAASLILEKAPVVFGVAVLENAYDETCRIEAVPAEILIRREQELVREARKNMPVLMIPKIDILIVEAIGKDISGAGFDPNILGKSYILKEFVLSVPRIDKMILLDISPASHGNGIGLGIFDIITRKVFEQLDYEAMYANAIAVKCVDDCKIPLIAEDEEEAVKIAVKILRNADKENLRIVKIKNTIELEEIMVSHALLGEVEKNPCLVLENKS</sequence>
<proteinExistence type="predicted"/>
<dbReference type="Pfam" id="PF09861">
    <property type="entry name" value="Lar_N"/>
    <property type="match status" value="1"/>
</dbReference>
<dbReference type="Proteomes" id="UP001457898">
    <property type="component" value="Unassembled WGS sequence"/>
</dbReference>
<dbReference type="InterPro" id="IPR018657">
    <property type="entry name" value="LarA-like_N"/>
</dbReference>
<accession>A0ABV1DKR9</accession>
<dbReference type="EMBL" id="JBBMFP010000006">
    <property type="protein sequence ID" value="MEQ2430970.1"/>
    <property type="molecule type" value="Genomic_DNA"/>
</dbReference>
<reference evidence="2 3" key="1">
    <citation type="submission" date="2024-03" db="EMBL/GenBank/DDBJ databases">
        <title>Human intestinal bacterial collection.</title>
        <authorList>
            <person name="Pauvert C."/>
            <person name="Hitch T.C.A."/>
            <person name="Clavel T."/>
        </authorList>
    </citation>
    <scope>NUCLEOTIDE SEQUENCE [LARGE SCALE GENOMIC DNA]</scope>
    <source>
        <strain evidence="2 3">CLA-SR-H028</strain>
    </source>
</reference>